<proteinExistence type="predicted"/>
<organism evidence="1 2">
    <name type="scientific">Bradyrhizobium septentrionale</name>
    <dbReference type="NCBI Taxonomy" id="1404411"/>
    <lineage>
        <taxon>Bacteria</taxon>
        <taxon>Pseudomonadati</taxon>
        <taxon>Pseudomonadota</taxon>
        <taxon>Alphaproteobacteria</taxon>
        <taxon>Hyphomicrobiales</taxon>
        <taxon>Nitrobacteraceae</taxon>
        <taxon>Bradyrhizobium</taxon>
    </lineage>
</organism>
<gene>
    <name evidence="1" type="ORF">WDK88_22705</name>
</gene>
<dbReference type="Proteomes" id="UP001432046">
    <property type="component" value="Chromosome"/>
</dbReference>
<sequence length="80" mass="9217">MAAHGVRRISKQLTSRRSFSNPIRIIGFNTAERWSEDVSEDIAHEMQRRCDLQQIEVPASLEAFVDRHTGGRQQLTLRLV</sequence>
<evidence type="ECO:0000313" key="1">
    <source>
        <dbReference type="EMBL" id="WXC76329.1"/>
    </source>
</evidence>
<reference evidence="1" key="2">
    <citation type="submission" date="2024-03" db="EMBL/GenBank/DDBJ databases">
        <authorList>
            <person name="Bromfield E.S.P."/>
            <person name="Cloutier S."/>
        </authorList>
    </citation>
    <scope>NUCLEOTIDE SEQUENCE</scope>
    <source>
        <strain evidence="1">5S5</strain>
    </source>
</reference>
<keyword evidence="2" id="KW-1185">Reference proteome</keyword>
<dbReference type="RefSeq" id="WP_338821441.1">
    <property type="nucleotide sequence ID" value="NZ_CP147708.1"/>
</dbReference>
<evidence type="ECO:0000313" key="2">
    <source>
        <dbReference type="Proteomes" id="UP001432046"/>
    </source>
</evidence>
<name>A0ABZ2NPB6_9BRAD</name>
<protein>
    <submittedName>
        <fullName evidence="1">Uncharacterized protein</fullName>
    </submittedName>
</protein>
<dbReference type="EMBL" id="CP147711">
    <property type="protein sequence ID" value="WXC76329.1"/>
    <property type="molecule type" value="Genomic_DNA"/>
</dbReference>
<reference evidence="1" key="1">
    <citation type="journal article" date="2021" name="Int. J. Syst. Evol. Microbiol.">
        <title>Bradyrhizobium septentrionale sp. nov. (sv. septentrionale) and Bradyrhizobium quebecense sp. nov. (sv. septentrionale) associated with legumes native to Canada possess rearranged symbiosis genes and numerous insertion sequences.</title>
        <authorList>
            <person name="Bromfield E.S.P."/>
            <person name="Cloutier S."/>
        </authorList>
    </citation>
    <scope>NUCLEOTIDE SEQUENCE</scope>
    <source>
        <strain evidence="1">5S5</strain>
    </source>
</reference>
<accession>A0ABZ2NPB6</accession>